<evidence type="ECO:0000256" key="3">
    <source>
        <dbReference type="ARBA" id="ARBA00023224"/>
    </source>
</evidence>
<dbReference type="Pfam" id="PF00672">
    <property type="entry name" value="HAMP"/>
    <property type="match status" value="1"/>
</dbReference>
<comment type="subcellular location">
    <subcellularLocation>
        <location evidence="1">Cell inner membrane</location>
        <topology evidence="1">Multi-pass membrane protein</topology>
    </subcellularLocation>
</comment>
<gene>
    <name evidence="10" type="ORF">GCM10007890_37910</name>
</gene>
<name>A0AA37TNW1_9HYPH</name>
<evidence type="ECO:0000259" key="9">
    <source>
        <dbReference type="PROSITE" id="PS50885"/>
    </source>
</evidence>
<dbReference type="Gene3D" id="6.10.340.10">
    <property type="match status" value="1"/>
</dbReference>
<dbReference type="Proteomes" id="UP001157440">
    <property type="component" value="Unassembled WGS sequence"/>
</dbReference>
<feature type="transmembrane region" description="Helical" evidence="6">
    <location>
        <begin position="308"/>
        <end position="330"/>
    </location>
</feature>
<evidence type="ECO:0000259" key="8">
    <source>
        <dbReference type="PROSITE" id="PS50192"/>
    </source>
</evidence>
<evidence type="ECO:0000259" key="7">
    <source>
        <dbReference type="PROSITE" id="PS50111"/>
    </source>
</evidence>
<evidence type="ECO:0000256" key="2">
    <source>
        <dbReference type="ARBA" id="ARBA00022519"/>
    </source>
</evidence>
<keyword evidence="11" id="KW-1185">Reference proteome</keyword>
<feature type="domain" description="Methyl-accepting transducer" evidence="7">
    <location>
        <begin position="425"/>
        <end position="661"/>
    </location>
</feature>
<dbReference type="InterPro" id="IPR000727">
    <property type="entry name" value="T_SNARE_dom"/>
</dbReference>
<dbReference type="RefSeq" id="WP_238196747.1">
    <property type="nucleotide sequence ID" value="NZ_BPQZ01000013.1"/>
</dbReference>
<keyword evidence="6" id="KW-0472">Membrane</keyword>
<proteinExistence type="inferred from homology"/>
<evidence type="ECO:0000256" key="4">
    <source>
        <dbReference type="ARBA" id="ARBA00029447"/>
    </source>
</evidence>
<dbReference type="Gene3D" id="1.10.287.950">
    <property type="entry name" value="Methyl-accepting chemotaxis protein"/>
    <property type="match status" value="1"/>
</dbReference>
<comment type="caution">
    <text evidence="10">The sequence shown here is derived from an EMBL/GenBank/DDBJ whole genome shotgun (WGS) entry which is preliminary data.</text>
</comment>
<accession>A0AA37TNW1</accession>
<sequence length="681" mass="70324">MSALLLVARATTLLEAREETLRSQQVVALSQASRALLRSIVATRTERGTALRLLADENPISEADNTAFQSDHRARIDGETALWALVGTLDMPAVQVTLEPLRRAQEALAALWPQVEAAAAVPKTQRNATIRQNVEAVSAALLQALAATNKAVDTVLPRQDAAVERYLEIKRAAWATRIAFGISWVRIETAVAAGTGWSQAEIVAAAEERARLFAAWSEVVDAIGADLPDTIRLAFQEARARNFEGEAAARRVVLTEALSAGRPPGIGVKALRAGNIADGAALVDLANAALDAMIQRAEALAAATQRSLLLALLLLAGSLVLAIGGTGIVFRRVIRPIQTMIQAMRALAAGDATVAIPAQNRRDEIGAIAAAVQVFKDNLIRTRALEAEADAARLAAEAQRRSATDALAQGFEQAVSGIVAQVSGSAAELQTTAWQMTTTAQQTASQSNAVAAAAEEASAGVRTVAAAVEELGTSVQEIGRQVQGSSELARIAVGEADQTATLVAALNGAAARVGAVIELIAGIAAQTNLLALNATIEAARAGEAGRGFAVVATEVKALAAQTGQATEEIGRQIGEIRSVTGQAVDAIGTITGRIGEISAVAAAIAAAVEQQGAATQEIVRNITQANAGTQEVTGNITGVANAADQTGRAADHVLTAATALSRQSEQLAAEVDRFLASVRAA</sequence>
<dbReference type="InterPro" id="IPR004089">
    <property type="entry name" value="MCPsignal_dom"/>
</dbReference>
<feature type="domain" description="HAMP" evidence="9">
    <location>
        <begin position="331"/>
        <end position="384"/>
    </location>
</feature>
<dbReference type="Pfam" id="PF00015">
    <property type="entry name" value="MCPsignal"/>
    <property type="match status" value="1"/>
</dbReference>
<keyword evidence="2" id="KW-0997">Cell inner membrane</keyword>
<evidence type="ECO:0000256" key="5">
    <source>
        <dbReference type="PROSITE-ProRule" id="PRU00284"/>
    </source>
</evidence>
<dbReference type="EMBL" id="BSPL01000019">
    <property type="protein sequence ID" value="GLS71778.1"/>
    <property type="molecule type" value="Genomic_DNA"/>
</dbReference>
<dbReference type="SMART" id="SM00283">
    <property type="entry name" value="MA"/>
    <property type="match status" value="1"/>
</dbReference>
<dbReference type="CDD" id="cd06225">
    <property type="entry name" value="HAMP"/>
    <property type="match status" value="1"/>
</dbReference>
<dbReference type="GO" id="GO:0007165">
    <property type="term" value="P:signal transduction"/>
    <property type="evidence" value="ECO:0007669"/>
    <property type="project" value="UniProtKB-KW"/>
</dbReference>
<evidence type="ECO:0000256" key="1">
    <source>
        <dbReference type="ARBA" id="ARBA00004429"/>
    </source>
</evidence>
<evidence type="ECO:0000256" key="6">
    <source>
        <dbReference type="SAM" id="Phobius"/>
    </source>
</evidence>
<dbReference type="SUPFAM" id="SSF58104">
    <property type="entry name" value="Methyl-accepting chemotaxis protein (MCP) signaling domain"/>
    <property type="match status" value="1"/>
</dbReference>
<organism evidence="10 11">
    <name type="scientific">Methylobacterium tardum</name>
    <dbReference type="NCBI Taxonomy" id="374432"/>
    <lineage>
        <taxon>Bacteria</taxon>
        <taxon>Pseudomonadati</taxon>
        <taxon>Pseudomonadota</taxon>
        <taxon>Alphaproteobacteria</taxon>
        <taxon>Hyphomicrobiales</taxon>
        <taxon>Methylobacteriaceae</taxon>
        <taxon>Methylobacterium</taxon>
    </lineage>
</organism>
<dbReference type="PANTHER" id="PTHR32089">
    <property type="entry name" value="METHYL-ACCEPTING CHEMOTAXIS PROTEIN MCPB"/>
    <property type="match status" value="1"/>
</dbReference>
<evidence type="ECO:0000313" key="11">
    <source>
        <dbReference type="Proteomes" id="UP001157440"/>
    </source>
</evidence>
<evidence type="ECO:0000313" key="10">
    <source>
        <dbReference type="EMBL" id="GLS71778.1"/>
    </source>
</evidence>
<dbReference type="PROSITE" id="PS50885">
    <property type="entry name" value="HAMP"/>
    <property type="match status" value="1"/>
</dbReference>
<dbReference type="PANTHER" id="PTHR32089:SF112">
    <property type="entry name" value="LYSOZYME-LIKE PROTEIN-RELATED"/>
    <property type="match status" value="1"/>
</dbReference>
<dbReference type="PROSITE" id="PS50111">
    <property type="entry name" value="CHEMOTAXIS_TRANSDUC_2"/>
    <property type="match status" value="1"/>
</dbReference>
<keyword evidence="6" id="KW-0812">Transmembrane</keyword>
<dbReference type="PROSITE" id="PS50192">
    <property type="entry name" value="T_SNARE"/>
    <property type="match status" value="1"/>
</dbReference>
<reference evidence="11" key="1">
    <citation type="journal article" date="2019" name="Int. J. Syst. Evol. Microbiol.">
        <title>The Global Catalogue of Microorganisms (GCM) 10K type strain sequencing project: providing services to taxonomists for standard genome sequencing and annotation.</title>
        <authorList>
            <consortium name="The Broad Institute Genomics Platform"/>
            <consortium name="The Broad Institute Genome Sequencing Center for Infectious Disease"/>
            <person name="Wu L."/>
            <person name="Ma J."/>
        </authorList>
    </citation>
    <scope>NUCLEOTIDE SEQUENCE [LARGE SCALE GENOMIC DNA]</scope>
    <source>
        <strain evidence="11">NBRC 103632</strain>
    </source>
</reference>
<dbReference type="AlphaFoldDB" id="A0AA37TNW1"/>
<comment type="similarity">
    <text evidence="4">Belongs to the methyl-accepting chemotaxis (MCP) protein family.</text>
</comment>
<dbReference type="GO" id="GO:0005886">
    <property type="term" value="C:plasma membrane"/>
    <property type="evidence" value="ECO:0007669"/>
    <property type="project" value="UniProtKB-SubCell"/>
</dbReference>
<keyword evidence="6" id="KW-1133">Transmembrane helix</keyword>
<keyword evidence="3 5" id="KW-0807">Transducer</keyword>
<dbReference type="SMART" id="SM00304">
    <property type="entry name" value="HAMP"/>
    <property type="match status" value="2"/>
</dbReference>
<feature type="domain" description="T-SNARE coiled-coil homology" evidence="8">
    <location>
        <begin position="577"/>
        <end position="639"/>
    </location>
</feature>
<keyword evidence="2" id="KW-1003">Cell membrane</keyword>
<dbReference type="InterPro" id="IPR003660">
    <property type="entry name" value="HAMP_dom"/>
</dbReference>
<protein>
    <submittedName>
        <fullName evidence="10">Methyl-accepting chemotaxis protein</fullName>
    </submittedName>
</protein>